<evidence type="ECO:0000313" key="2">
    <source>
        <dbReference type="EMBL" id="RKS68033.1"/>
    </source>
</evidence>
<organism evidence="2 3">
    <name type="scientific">Motilibacter peucedani</name>
    <dbReference type="NCBI Taxonomy" id="598650"/>
    <lineage>
        <taxon>Bacteria</taxon>
        <taxon>Bacillati</taxon>
        <taxon>Actinomycetota</taxon>
        <taxon>Actinomycetes</taxon>
        <taxon>Motilibacterales</taxon>
        <taxon>Motilibacteraceae</taxon>
        <taxon>Motilibacter</taxon>
    </lineage>
</organism>
<sequence length="320" mass="32345">MTGSSGEFLAALSALSRRGAVEVVVGARAGGAAVGTLVADVFAPAEREVGLRWERDEWSVAQEHAATVIAELALSAVSQDGHDRVHGRLVAACVSGEWHAFPVRLVAESLRDLGWSVTCLGGSVPADQLEGFLREHRPDAVLLSATLAASLPGALESVAAARRAGVPAVLGGAAADAYPAAAAAVGAHAAPSDVLAVHDLLERLVGSPPLPEPPGAQAQQRCRDLHSERPALVDALGGAASALPAAAGSLLAPLVDTLAAAALLGDTAPLDDFTDWLTGVVRVRGGDPAAVDALVQALRREAAPLVPELGELATAGVRRG</sequence>
<dbReference type="InParanoid" id="A0A420XK75"/>
<evidence type="ECO:0000313" key="3">
    <source>
        <dbReference type="Proteomes" id="UP000281955"/>
    </source>
</evidence>
<gene>
    <name evidence="2" type="ORF">CLV35_3940</name>
</gene>
<dbReference type="GO" id="GO:0046872">
    <property type="term" value="F:metal ion binding"/>
    <property type="evidence" value="ECO:0007669"/>
    <property type="project" value="InterPro"/>
</dbReference>
<dbReference type="EMBL" id="RBWV01000017">
    <property type="protein sequence ID" value="RKS68033.1"/>
    <property type="molecule type" value="Genomic_DNA"/>
</dbReference>
<dbReference type="PROSITE" id="PS51332">
    <property type="entry name" value="B12_BINDING"/>
    <property type="match status" value="1"/>
</dbReference>
<keyword evidence="3" id="KW-1185">Reference proteome</keyword>
<dbReference type="RefSeq" id="WP_121195168.1">
    <property type="nucleotide sequence ID" value="NZ_RBWV01000017.1"/>
</dbReference>
<dbReference type="InterPro" id="IPR006158">
    <property type="entry name" value="Cobalamin-bd"/>
</dbReference>
<proteinExistence type="predicted"/>
<dbReference type="SUPFAM" id="SSF52242">
    <property type="entry name" value="Cobalamin (vitamin B12)-binding domain"/>
    <property type="match status" value="1"/>
</dbReference>
<reference evidence="2 3" key="1">
    <citation type="submission" date="2018-10" db="EMBL/GenBank/DDBJ databases">
        <title>Genomic Encyclopedia of Archaeal and Bacterial Type Strains, Phase II (KMG-II): from individual species to whole genera.</title>
        <authorList>
            <person name="Goeker M."/>
        </authorList>
    </citation>
    <scope>NUCLEOTIDE SEQUENCE [LARGE SCALE GENOMIC DNA]</scope>
    <source>
        <strain evidence="2 3">RP-AC37</strain>
    </source>
</reference>
<dbReference type="Gene3D" id="1.10.1240.10">
    <property type="entry name" value="Methionine synthase domain"/>
    <property type="match status" value="1"/>
</dbReference>
<dbReference type="Pfam" id="PF02310">
    <property type="entry name" value="B12-binding"/>
    <property type="match status" value="1"/>
</dbReference>
<dbReference type="Proteomes" id="UP000281955">
    <property type="component" value="Unassembled WGS sequence"/>
</dbReference>
<feature type="domain" description="B12-binding" evidence="1">
    <location>
        <begin position="86"/>
        <end position="211"/>
    </location>
</feature>
<name>A0A420XK75_9ACTN</name>
<dbReference type="Gene3D" id="3.40.50.280">
    <property type="entry name" value="Cobalamin-binding domain"/>
    <property type="match status" value="1"/>
</dbReference>
<comment type="caution">
    <text evidence="2">The sequence shown here is derived from an EMBL/GenBank/DDBJ whole genome shotgun (WGS) entry which is preliminary data.</text>
</comment>
<dbReference type="InterPro" id="IPR036594">
    <property type="entry name" value="Meth_synthase_dom"/>
</dbReference>
<dbReference type="InterPro" id="IPR003759">
    <property type="entry name" value="Cbl-bd_cap"/>
</dbReference>
<accession>A0A420XK75</accession>
<protein>
    <submittedName>
        <fullName evidence="2">Methanogenic corrinoid protein MtbC1</fullName>
    </submittedName>
</protein>
<dbReference type="AlphaFoldDB" id="A0A420XK75"/>
<dbReference type="Pfam" id="PF02607">
    <property type="entry name" value="B12-binding_2"/>
    <property type="match status" value="1"/>
</dbReference>
<dbReference type="GO" id="GO:0031419">
    <property type="term" value="F:cobalamin binding"/>
    <property type="evidence" value="ECO:0007669"/>
    <property type="project" value="InterPro"/>
</dbReference>
<dbReference type="InterPro" id="IPR036724">
    <property type="entry name" value="Cobalamin-bd_sf"/>
</dbReference>
<evidence type="ECO:0000259" key="1">
    <source>
        <dbReference type="PROSITE" id="PS51332"/>
    </source>
</evidence>
<dbReference type="OrthoDB" id="3782345at2"/>
<dbReference type="CDD" id="cd02065">
    <property type="entry name" value="B12-binding_like"/>
    <property type="match status" value="1"/>
</dbReference>